<gene>
    <name evidence="1" type="ORF">CLV67_14215</name>
</gene>
<accession>A0A2T0JID0</accession>
<comment type="caution">
    <text evidence="1">The sequence shown here is derived from an EMBL/GenBank/DDBJ whole genome shotgun (WGS) entry which is preliminary data.</text>
</comment>
<name>A0A2T0JID0_9ACTN</name>
<dbReference type="Proteomes" id="UP000239415">
    <property type="component" value="Unassembled WGS sequence"/>
</dbReference>
<reference evidence="1 2" key="1">
    <citation type="submission" date="2018-03" db="EMBL/GenBank/DDBJ databases">
        <title>Genomic Encyclopedia of Archaeal and Bacterial Type Strains, Phase II (KMG-II): from individual species to whole genera.</title>
        <authorList>
            <person name="Goeker M."/>
        </authorList>
    </citation>
    <scope>NUCLEOTIDE SEQUENCE [LARGE SCALE GENOMIC DNA]</scope>
    <source>
        <strain evidence="1 2">DSM 43146</strain>
    </source>
</reference>
<dbReference type="EMBL" id="PVMZ01000042">
    <property type="protein sequence ID" value="PRX07340.1"/>
    <property type="molecule type" value="Genomic_DNA"/>
</dbReference>
<proteinExistence type="predicted"/>
<keyword evidence="2" id="KW-1185">Reference proteome</keyword>
<organism evidence="1 2">
    <name type="scientific">Actinoplanes italicus</name>
    <dbReference type="NCBI Taxonomy" id="113567"/>
    <lineage>
        <taxon>Bacteria</taxon>
        <taxon>Bacillati</taxon>
        <taxon>Actinomycetota</taxon>
        <taxon>Actinomycetes</taxon>
        <taxon>Micromonosporales</taxon>
        <taxon>Micromonosporaceae</taxon>
        <taxon>Actinoplanes</taxon>
    </lineage>
</organism>
<protein>
    <submittedName>
        <fullName evidence="1">Uncharacterized protein</fullName>
    </submittedName>
</protein>
<evidence type="ECO:0000313" key="2">
    <source>
        <dbReference type="Proteomes" id="UP000239415"/>
    </source>
</evidence>
<dbReference type="AlphaFoldDB" id="A0A2T0JID0"/>
<sequence>MIAQIVQHLLRHDRVAATRAKQAAARSEAAAHSTAIARILDQGRNLPDPAAAHTRRTA</sequence>
<evidence type="ECO:0000313" key="1">
    <source>
        <dbReference type="EMBL" id="PRX07340.1"/>
    </source>
</evidence>